<proteinExistence type="predicted"/>
<dbReference type="Gene3D" id="3.90.550.10">
    <property type="entry name" value="Spore Coat Polysaccharide Biosynthesis Protein SpsA, Chain A"/>
    <property type="match status" value="1"/>
</dbReference>
<name>A0A6J6E1H5_9ZZZZ</name>
<keyword evidence="1" id="KW-0808">Transferase</keyword>
<evidence type="ECO:0000313" key="4">
    <source>
        <dbReference type="EMBL" id="CAB4569065.1"/>
    </source>
</evidence>
<protein>
    <submittedName>
        <fullName evidence="4">Unannotated protein</fullName>
    </submittedName>
</protein>
<sequence>MREVDEFIKIGLMDFDSRFFKDEILISGAKMFDDGCERCALVDHQFHVRYYRRVNYQVTILAAGMGTRLGKPFPKPLTPLVDGRTIMQQQIENIHGVFGESSRISIVVGFKMEMIMESFPRSIFIYNEEYDRTNTSKSLMRALASSFDGGVLWLNGDVVFDAKVLDRLKRFVDEDRSFVSVNTSAVGDEEVKYTVDSSGDIKELSKTVKGALGEAVGINFISSRDKASLLKHLIACDEGDYFERGLELAIEHDSLKVLPVDISDLFAVEVDFQEDLDRANRGLGA</sequence>
<evidence type="ECO:0000256" key="2">
    <source>
        <dbReference type="ARBA" id="ARBA00022695"/>
    </source>
</evidence>
<dbReference type="CDD" id="cd02523">
    <property type="entry name" value="PC_cytidylyltransferase"/>
    <property type="match status" value="1"/>
</dbReference>
<gene>
    <name evidence="4" type="ORF">UFOPK1650_00608</name>
</gene>
<feature type="domain" description="MobA-like NTP transferase" evidence="3">
    <location>
        <begin position="59"/>
        <end position="185"/>
    </location>
</feature>
<dbReference type="Pfam" id="PF12804">
    <property type="entry name" value="NTP_transf_3"/>
    <property type="match status" value="1"/>
</dbReference>
<dbReference type="SUPFAM" id="SSF53448">
    <property type="entry name" value="Nucleotide-diphospho-sugar transferases"/>
    <property type="match status" value="1"/>
</dbReference>
<dbReference type="PANTHER" id="PTHR43584">
    <property type="entry name" value="NUCLEOTIDYL TRANSFERASE"/>
    <property type="match status" value="1"/>
</dbReference>
<dbReference type="InterPro" id="IPR025877">
    <property type="entry name" value="MobA-like_NTP_Trfase"/>
</dbReference>
<dbReference type="AlphaFoldDB" id="A0A6J6E1H5"/>
<dbReference type="InterPro" id="IPR050065">
    <property type="entry name" value="GlmU-like"/>
</dbReference>
<dbReference type="EMBL" id="CAEZTJ010000075">
    <property type="protein sequence ID" value="CAB4569065.1"/>
    <property type="molecule type" value="Genomic_DNA"/>
</dbReference>
<keyword evidence="2" id="KW-0548">Nucleotidyltransferase</keyword>
<dbReference type="PANTHER" id="PTHR43584:SF8">
    <property type="entry name" value="N-ACETYLMURAMATE ALPHA-1-PHOSPHATE URIDYLYLTRANSFERASE"/>
    <property type="match status" value="1"/>
</dbReference>
<dbReference type="GO" id="GO:0016779">
    <property type="term" value="F:nucleotidyltransferase activity"/>
    <property type="evidence" value="ECO:0007669"/>
    <property type="project" value="UniProtKB-KW"/>
</dbReference>
<evidence type="ECO:0000256" key="1">
    <source>
        <dbReference type="ARBA" id="ARBA00022679"/>
    </source>
</evidence>
<accession>A0A6J6E1H5</accession>
<evidence type="ECO:0000259" key="3">
    <source>
        <dbReference type="Pfam" id="PF12804"/>
    </source>
</evidence>
<dbReference type="InterPro" id="IPR029044">
    <property type="entry name" value="Nucleotide-diphossugar_trans"/>
</dbReference>
<reference evidence="4" key="1">
    <citation type="submission" date="2020-05" db="EMBL/GenBank/DDBJ databases">
        <authorList>
            <person name="Chiriac C."/>
            <person name="Salcher M."/>
            <person name="Ghai R."/>
            <person name="Kavagutti S V."/>
        </authorList>
    </citation>
    <scope>NUCLEOTIDE SEQUENCE</scope>
</reference>
<organism evidence="4">
    <name type="scientific">freshwater metagenome</name>
    <dbReference type="NCBI Taxonomy" id="449393"/>
    <lineage>
        <taxon>unclassified sequences</taxon>
        <taxon>metagenomes</taxon>
        <taxon>ecological metagenomes</taxon>
    </lineage>
</organism>